<evidence type="ECO:0000313" key="2">
    <source>
        <dbReference type="EMBL" id="KCZ89606.1"/>
    </source>
</evidence>
<dbReference type="AlphaFoldDB" id="A0A059FGF1"/>
<dbReference type="InterPro" id="IPR003779">
    <property type="entry name" value="CMD-like"/>
</dbReference>
<dbReference type="GO" id="GO:0051920">
    <property type="term" value="F:peroxiredoxin activity"/>
    <property type="evidence" value="ECO:0007669"/>
    <property type="project" value="InterPro"/>
</dbReference>
<accession>A0A059FGF1</accession>
<organism evidence="2 3">
    <name type="scientific">Hyphomonas jannaschiana VP2</name>
    <dbReference type="NCBI Taxonomy" id="1280952"/>
    <lineage>
        <taxon>Bacteria</taxon>
        <taxon>Pseudomonadati</taxon>
        <taxon>Pseudomonadota</taxon>
        <taxon>Alphaproteobacteria</taxon>
        <taxon>Hyphomonadales</taxon>
        <taxon>Hyphomonadaceae</taxon>
        <taxon>Hyphomonas</taxon>
    </lineage>
</organism>
<dbReference type="SUPFAM" id="SSF69118">
    <property type="entry name" value="AhpD-like"/>
    <property type="match status" value="1"/>
</dbReference>
<dbReference type="Gene3D" id="1.20.1290.10">
    <property type="entry name" value="AhpD-like"/>
    <property type="match status" value="1"/>
</dbReference>
<dbReference type="InterPro" id="IPR029032">
    <property type="entry name" value="AhpD-like"/>
</dbReference>
<dbReference type="STRING" id="1280952.HJA_05122"/>
<dbReference type="PANTHER" id="PTHR34846:SF5">
    <property type="entry name" value="CARBOXYMUCONOLACTONE DECARBOXYLASE-LIKE DOMAIN-CONTAINING PROTEIN"/>
    <property type="match status" value="1"/>
</dbReference>
<gene>
    <name evidence="2" type="ORF">HJA_05122</name>
</gene>
<protein>
    <submittedName>
        <fullName evidence="2">Carboxymuconolactone decarboxylase</fullName>
    </submittedName>
</protein>
<dbReference type="eggNOG" id="COG2128">
    <property type="taxonomic scope" value="Bacteria"/>
</dbReference>
<dbReference type="Pfam" id="PF02627">
    <property type="entry name" value="CMD"/>
    <property type="match status" value="1"/>
</dbReference>
<keyword evidence="3" id="KW-1185">Reference proteome</keyword>
<dbReference type="PANTHER" id="PTHR34846">
    <property type="entry name" value="4-CARBOXYMUCONOLACTONE DECARBOXYLASE FAMILY PROTEIN (AFU_ORTHOLOGUE AFUA_6G11590)"/>
    <property type="match status" value="1"/>
</dbReference>
<dbReference type="OrthoDB" id="4704294at2"/>
<name>A0A059FGF1_9PROT</name>
<evidence type="ECO:0000259" key="1">
    <source>
        <dbReference type="Pfam" id="PF02627"/>
    </source>
</evidence>
<sequence length="187" mass="21075">MRLKTPRIAPLTDSEMGPEVKEMIANRFGDAPVFNVFRTLARAPKAYKRFMGWGGYILSKYNDLSERDRELVILRAGYNWKSGYEWAQHKRIGLDCGLTEEEIERIKAGPDAPGWSANDKALLQATDELTSDAFITDETWAALSGFTQKQKMDLVMTVGQYTQVSMMLNSFGVPLDDDLTLDPDLAK</sequence>
<comment type="caution">
    <text evidence="2">The sequence shown here is derived from an EMBL/GenBank/DDBJ whole genome shotgun (WGS) entry which is preliminary data.</text>
</comment>
<dbReference type="RefSeq" id="WP_035579177.1">
    <property type="nucleotide sequence ID" value="NZ_ARYJ01000003.1"/>
</dbReference>
<feature type="domain" description="Carboxymuconolactone decarboxylase-like" evidence="1">
    <location>
        <begin position="44"/>
        <end position="127"/>
    </location>
</feature>
<dbReference type="EMBL" id="ARYJ01000003">
    <property type="protein sequence ID" value="KCZ89606.1"/>
    <property type="molecule type" value="Genomic_DNA"/>
</dbReference>
<evidence type="ECO:0000313" key="3">
    <source>
        <dbReference type="Proteomes" id="UP000024816"/>
    </source>
</evidence>
<dbReference type="PATRIC" id="fig|1280952.3.peg.1014"/>
<proteinExistence type="predicted"/>
<reference evidence="2 3" key="1">
    <citation type="journal article" date="2014" name="Antonie Van Leeuwenhoek">
        <title>Hyphomonas beringensis sp. nov. and Hyphomonas chukchiensis sp. nov., isolated from surface seawater of the Bering Sea and Chukchi Sea.</title>
        <authorList>
            <person name="Li C."/>
            <person name="Lai Q."/>
            <person name="Li G."/>
            <person name="Dong C."/>
            <person name="Wang J."/>
            <person name="Liao Y."/>
            <person name="Shao Z."/>
        </authorList>
    </citation>
    <scope>NUCLEOTIDE SEQUENCE [LARGE SCALE GENOMIC DNA]</scope>
    <source>
        <strain evidence="2 3">VP2</strain>
    </source>
</reference>
<dbReference type="Proteomes" id="UP000024816">
    <property type="component" value="Unassembled WGS sequence"/>
</dbReference>